<dbReference type="PANTHER" id="PTHR11236:SF50">
    <property type="entry name" value="AMINODEOXYCHORISMATE SYNTHASE COMPONENT 1"/>
    <property type="match status" value="1"/>
</dbReference>
<dbReference type="Gene3D" id="3.60.120.10">
    <property type="entry name" value="Anthranilate synthase"/>
    <property type="match status" value="1"/>
</dbReference>
<keyword evidence="2" id="KW-0456">Lyase</keyword>
<feature type="domain" description="Chorismate-utilising enzyme C-terminal" evidence="1">
    <location>
        <begin position="1"/>
        <end position="77"/>
    </location>
</feature>
<dbReference type="GO" id="GO:0004049">
    <property type="term" value="F:anthranilate synthase activity"/>
    <property type="evidence" value="ECO:0007669"/>
    <property type="project" value="UniProtKB-EC"/>
</dbReference>
<dbReference type="PANTHER" id="PTHR11236">
    <property type="entry name" value="AMINOBENZOATE/ANTHRANILATE SYNTHASE"/>
    <property type="match status" value="1"/>
</dbReference>
<dbReference type="EMBL" id="VSSQ01037527">
    <property type="protein sequence ID" value="MPM90244.1"/>
    <property type="molecule type" value="Genomic_DNA"/>
</dbReference>
<proteinExistence type="predicted"/>
<name>A0A645DLB7_9ZZZZ</name>
<reference evidence="2" key="1">
    <citation type="submission" date="2019-08" db="EMBL/GenBank/DDBJ databases">
        <authorList>
            <person name="Kucharzyk K."/>
            <person name="Murdoch R.W."/>
            <person name="Higgins S."/>
            <person name="Loffler F."/>
        </authorList>
    </citation>
    <scope>NUCLEOTIDE SEQUENCE</scope>
</reference>
<dbReference type="GO" id="GO:0046820">
    <property type="term" value="F:4-amino-4-deoxychorismate synthase activity"/>
    <property type="evidence" value="ECO:0007669"/>
    <property type="project" value="TreeGrafter"/>
</dbReference>
<accession>A0A645DLB7</accession>
<comment type="caution">
    <text evidence="2">The sequence shown here is derived from an EMBL/GenBank/DDBJ whole genome shotgun (WGS) entry which is preliminary data.</text>
</comment>
<dbReference type="Pfam" id="PF00425">
    <property type="entry name" value="Chorismate_bind"/>
    <property type="match status" value="1"/>
</dbReference>
<evidence type="ECO:0000259" key="1">
    <source>
        <dbReference type="Pfam" id="PF00425"/>
    </source>
</evidence>
<sequence length="83" mass="9295">MSGAPKSSTLKLISESEGEERGFYTGVFGYFNGYSLDSAVLIRFIERAEDGRMFYRSGGGVTINSTCTEEYDEIMKKIYIPKV</sequence>
<organism evidence="2">
    <name type="scientific">bioreactor metagenome</name>
    <dbReference type="NCBI Taxonomy" id="1076179"/>
    <lineage>
        <taxon>unclassified sequences</taxon>
        <taxon>metagenomes</taxon>
        <taxon>ecological metagenomes</taxon>
    </lineage>
</organism>
<dbReference type="SUPFAM" id="SSF56322">
    <property type="entry name" value="ADC synthase"/>
    <property type="match status" value="1"/>
</dbReference>
<dbReference type="EC" id="4.1.3.27" evidence="2"/>
<dbReference type="InterPro" id="IPR015890">
    <property type="entry name" value="Chorismate_C"/>
</dbReference>
<evidence type="ECO:0000313" key="2">
    <source>
        <dbReference type="EMBL" id="MPM90244.1"/>
    </source>
</evidence>
<protein>
    <submittedName>
        <fullName evidence="2">Anthranilate synthase component 1</fullName>
        <ecNumber evidence="2">4.1.3.27</ecNumber>
    </submittedName>
</protein>
<dbReference type="InterPro" id="IPR019999">
    <property type="entry name" value="Anth_synth_I-like"/>
</dbReference>
<gene>
    <name evidence="2" type="primary">trpE_25</name>
    <name evidence="2" type="ORF">SDC9_137365</name>
</gene>
<dbReference type="AlphaFoldDB" id="A0A645DLB7"/>
<dbReference type="GO" id="GO:0000162">
    <property type="term" value="P:L-tryptophan biosynthetic process"/>
    <property type="evidence" value="ECO:0007669"/>
    <property type="project" value="TreeGrafter"/>
</dbReference>
<dbReference type="InterPro" id="IPR005801">
    <property type="entry name" value="ADC_synthase"/>
</dbReference>